<dbReference type="InterPro" id="IPR051685">
    <property type="entry name" value="Ycf3/AcsC/BcsC/TPR_MFPF"/>
</dbReference>
<feature type="repeat" description="TPR" evidence="3">
    <location>
        <begin position="341"/>
        <end position="374"/>
    </location>
</feature>
<keyword evidence="1" id="KW-0677">Repeat</keyword>
<keyword evidence="6" id="KW-1185">Reference proteome</keyword>
<evidence type="ECO:0000256" key="2">
    <source>
        <dbReference type="ARBA" id="ARBA00022803"/>
    </source>
</evidence>
<evidence type="ECO:0000256" key="4">
    <source>
        <dbReference type="SAM" id="SignalP"/>
    </source>
</evidence>
<protein>
    <submittedName>
        <fullName evidence="5">Tetratricopeptide repeat-containing protein</fullName>
    </submittedName>
</protein>
<proteinExistence type="predicted"/>
<feature type="repeat" description="TPR" evidence="3">
    <location>
        <begin position="535"/>
        <end position="568"/>
    </location>
</feature>
<dbReference type="Pfam" id="PF13176">
    <property type="entry name" value="TPR_7"/>
    <property type="match status" value="2"/>
</dbReference>
<evidence type="ECO:0000256" key="3">
    <source>
        <dbReference type="PROSITE-ProRule" id="PRU00339"/>
    </source>
</evidence>
<dbReference type="SMART" id="SM00028">
    <property type="entry name" value="TPR"/>
    <property type="match status" value="14"/>
</dbReference>
<name>B0C1I6_ACAM1</name>
<dbReference type="PROSITE" id="PS50005">
    <property type="entry name" value="TPR"/>
    <property type="match status" value="7"/>
</dbReference>
<dbReference type="HOGENOM" id="CLU_415994_0_0_3"/>
<sequence length="669" mass="74870">MHRLTLPITLGLALSALPTQAMPQFELQARTPKLPPLPQVACDQDWAGLKQALEQAPANTPPLVLEGRYSNLGGTLERCNKFEEAIDVYDQERGLRNSPYSLGTARVLVKQQKLSQALDIYRQFHQSQAEILAHQQPGAKTPSEQEIDALAHQSLGEVLMALENVEGAMAEGRSKTIATLKQATQLAPNNGKIWQTLGQAHLHAQQFSSAQKAFRRRVELQESTDLTAKQLNARAYLHMGNVLTAIDEVQSIPVLQKAIALDPQLSDAYFVLGHSYTQQRRWKEAIASYTQRLKLSPTDGPSHLLMGNLLVRKGDAEKAFTHYRKFLGPDSSPTDDAELDTQTYLWLAKAQKNHNRLDAAVKTYEQLATLNPQDAKVLYEMGKVLSQLERWDQAIDVFQQAQDLVNSGQSEETASFKAETISVHLGEALAKRGLTTEALQVLRQAQQSLKADSISSEVKYSLSKVLMQVGKVWEARQILQTGLQQDHFYLKVANMDTTPAVKLEMLQGQIYSDLKRDDMALKHYQQAVRLEPKFALSYQAAGEALRRQGQYAQAILAFDKAVQLKPHDLSVIQQFYRGRGLTLLAQGKVNAAITDLERLIQLGSFDVEVAHGLGKALLRNNKPLAAIEHLETAYDMNPRHPQVLKDLQNAKRRSRTSIWRRRLLSRLGQ</sequence>
<dbReference type="AlphaFoldDB" id="B0C1I6"/>
<feature type="repeat" description="TPR" evidence="3">
    <location>
        <begin position="375"/>
        <end position="408"/>
    </location>
</feature>
<dbReference type="Gene3D" id="1.25.40.10">
    <property type="entry name" value="Tetratricopeptide repeat domain"/>
    <property type="match status" value="4"/>
</dbReference>
<keyword evidence="2 3" id="KW-0802">TPR repeat</keyword>
<dbReference type="OrthoDB" id="479590at2"/>
<evidence type="ECO:0000256" key="1">
    <source>
        <dbReference type="ARBA" id="ARBA00022737"/>
    </source>
</evidence>
<dbReference type="PANTHER" id="PTHR44943:SF8">
    <property type="entry name" value="TPR REPEAT-CONTAINING PROTEIN MJ0263"/>
    <property type="match status" value="1"/>
</dbReference>
<evidence type="ECO:0000313" key="6">
    <source>
        <dbReference type="Proteomes" id="UP000000268"/>
    </source>
</evidence>
<dbReference type="EMBL" id="CP000828">
    <property type="protein sequence ID" value="ABW29721.1"/>
    <property type="molecule type" value="Genomic_DNA"/>
</dbReference>
<feature type="chain" id="PRO_5002748401" evidence="4">
    <location>
        <begin position="22"/>
        <end position="669"/>
    </location>
</feature>
<dbReference type="InterPro" id="IPR013105">
    <property type="entry name" value="TPR_2"/>
</dbReference>
<feature type="repeat" description="TPR" evidence="3">
    <location>
        <begin position="191"/>
        <end position="224"/>
    </location>
</feature>
<feature type="repeat" description="TPR" evidence="3">
    <location>
        <begin position="266"/>
        <end position="299"/>
    </location>
</feature>
<dbReference type="Pfam" id="PF13181">
    <property type="entry name" value="TPR_8"/>
    <property type="match status" value="1"/>
</dbReference>
<dbReference type="PANTHER" id="PTHR44943">
    <property type="entry name" value="CELLULOSE SYNTHASE OPERON PROTEIN C"/>
    <property type="match status" value="1"/>
</dbReference>
<dbReference type="RefSeq" id="WP_012165006.1">
    <property type="nucleotide sequence ID" value="NC_009925.1"/>
</dbReference>
<dbReference type="Pfam" id="PF07719">
    <property type="entry name" value="TPR_2"/>
    <property type="match status" value="1"/>
</dbReference>
<feature type="signal peptide" evidence="4">
    <location>
        <begin position="1"/>
        <end position="21"/>
    </location>
</feature>
<dbReference type="PROSITE" id="PS50293">
    <property type="entry name" value="TPR_REGION"/>
    <property type="match status" value="1"/>
</dbReference>
<dbReference type="SUPFAM" id="SSF48452">
    <property type="entry name" value="TPR-like"/>
    <property type="match status" value="3"/>
</dbReference>
<dbReference type="InterPro" id="IPR019734">
    <property type="entry name" value="TPR_rpt"/>
</dbReference>
<reference evidence="5 6" key="1">
    <citation type="journal article" date="2008" name="Proc. Natl. Acad. Sci. U.S.A.">
        <title>Niche adaptation and genome expansion in the chlorophyll d-producing cyanobacterium Acaryochloris marina.</title>
        <authorList>
            <person name="Swingley W.D."/>
            <person name="Chen M."/>
            <person name="Cheung P.C."/>
            <person name="Conrad A.L."/>
            <person name="Dejesa L.C."/>
            <person name="Hao J."/>
            <person name="Honchak B.M."/>
            <person name="Karbach L.E."/>
            <person name="Kurdoglu A."/>
            <person name="Lahiri S."/>
            <person name="Mastrian S.D."/>
            <person name="Miyashita H."/>
            <person name="Page L."/>
            <person name="Ramakrishna P."/>
            <person name="Satoh S."/>
            <person name="Sattley W.M."/>
            <person name="Shimada Y."/>
            <person name="Taylor H.L."/>
            <person name="Tomo T."/>
            <person name="Tsuchiya T."/>
            <person name="Wang Z.T."/>
            <person name="Raymond J."/>
            <person name="Mimuro M."/>
            <person name="Blankenship R.E."/>
            <person name="Touchman J.W."/>
        </authorList>
    </citation>
    <scope>NUCLEOTIDE SEQUENCE [LARGE SCALE GENOMIC DNA]</scope>
    <source>
        <strain evidence="6">MBIC 11017</strain>
    </source>
</reference>
<feature type="repeat" description="TPR" evidence="3">
    <location>
        <begin position="607"/>
        <end position="640"/>
    </location>
</feature>
<dbReference type="InterPro" id="IPR011990">
    <property type="entry name" value="TPR-like_helical_dom_sf"/>
</dbReference>
<dbReference type="KEGG" id="amr:AM1_4749"/>
<feature type="repeat" description="TPR" evidence="3">
    <location>
        <begin position="501"/>
        <end position="534"/>
    </location>
</feature>
<gene>
    <name evidence="5" type="ordered locus">AM1_4749</name>
</gene>
<accession>B0C1I6</accession>
<evidence type="ECO:0000313" key="5">
    <source>
        <dbReference type="EMBL" id="ABW29721.1"/>
    </source>
</evidence>
<dbReference type="Proteomes" id="UP000000268">
    <property type="component" value="Chromosome"/>
</dbReference>
<dbReference type="Pfam" id="PF13432">
    <property type="entry name" value="TPR_16"/>
    <property type="match status" value="2"/>
</dbReference>
<organism evidence="5 6">
    <name type="scientific">Acaryochloris marina (strain MBIC 11017)</name>
    <dbReference type="NCBI Taxonomy" id="329726"/>
    <lineage>
        <taxon>Bacteria</taxon>
        <taxon>Bacillati</taxon>
        <taxon>Cyanobacteriota</taxon>
        <taxon>Cyanophyceae</taxon>
        <taxon>Acaryochloridales</taxon>
        <taxon>Acaryochloridaceae</taxon>
        <taxon>Acaryochloris</taxon>
    </lineage>
</organism>
<dbReference type="STRING" id="329726.AM1_4749"/>
<dbReference type="eggNOG" id="COG0457">
    <property type="taxonomic scope" value="Bacteria"/>
</dbReference>
<keyword evidence="4" id="KW-0732">Signal</keyword>